<evidence type="ECO:0000259" key="1">
    <source>
        <dbReference type="Pfam" id="PF13173"/>
    </source>
</evidence>
<accession>A0A7X2XHW7</accession>
<organism evidence="3 4">
    <name type="scientific">Phascolarctobacterium faecium</name>
    <dbReference type="NCBI Taxonomy" id="33025"/>
    <lineage>
        <taxon>Bacteria</taxon>
        <taxon>Bacillati</taxon>
        <taxon>Bacillota</taxon>
        <taxon>Negativicutes</taxon>
        <taxon>Acidaminococcales</taxon>
        <taxon>Acidaminococcaceae</taxon>
        <taxon>Phascolarctobacterium</taxon>
    </lineage>
</organism>
<feature type="non-terminal residue" evidence="3">
    <location>
        <position position="1"/>
    </location>
</feature>
<reference evidence="3 4" key="1">
    <citation type="journal article" date="2019" name="Nat. Med.">
        <title>A library of human gut bacterial isolates paired with longitudinal multiomics data enables mechanistic microbiome research.</title>
        <authorList>
            <person name="Poyet M."/>
            <person name="Groussin M."/>
            <person name="Gibbons S.M."/>
            <person name="Avila-Pacheco J."/>
            <person name="Jiang X."/>
            <person name="Kearney S.M."/>
            <person name="Perrotta A.R."/>
            <person name="Berdy B."/>
            <person name="Zhao S."/>
            <person name="Lieberman T.D."/>
            <person name="Swanson P.K."/>
            <person name="Smith M."/>
            <person name="Roesemann S."/>
            <person name="Alexander J.E."/>
            <person name="Rich S.A."/>
            <person name="Livny J."/>
            <person name="Vlamakis H."/>
            <person name="Clish C."/>
            <person name="Bullock K."/>
            <person name="Deik A."/>
            <person name="Scott J."/>
            <person name="Pierce K.A."/>
            <person name="Xavier R.J."/>
            <person name="Alm E.J."/>
        </authorList>
    </citation>
    <scope>NUCLEOTIDE SEQUENCE [LARGE SCALE GENOMIC DNA]</scope>
    <source>
        <strain evidence="3 4">BIOML-A13</strain>
    </source>
</reference>
<dbReference type="SUPFAM" id="SSF52540">
    <property type="entry name" value="P-loop containing nucleoside triphosphate hydrolases"/>
    <property type="match status" value="1"/>
</dbReference>
<dbReference type="InterPro" id="IPR025420">
    <property type="entry name" value="DUF4143"/>
</dbReference>
<dbReference type="Pfam" id="PF13173">
    <property type="entry name" value="AAA_14"/>
    <property type="match status" value="1"/>
</dbReference>
<sequence length="349" mass="39253">GPRQVGKTTLLRRLAEGNRTYVTMDDINVRSLAMTEPGLFLQRYKPPLLIDEIQMAPKLLPYIKMYVDEHGNNGDFWLTGSHAFDLMENVTESLAGRIAIVHLLGFSHAEVAGLGAGAFVPEEKFLLQRAQEAEILPMRDLFGQIWRGSMPALNNASEQDWNNYYSSYVQTFLQRDVRALTQVNDELQFYRFLCAAASYTGSMINYAALAKEAEITAPTAKQWLKVLAAAGLVYLLEPFMHPNLKYGVKAPKVYFTDTGLAAYLLRWSNAEILEAGAMSSSFLETWAVMEIYKSFSNCGQIPPLGYYRDFNSREVELVLNVDGSIHPLAIRKSSSPVKETKKFDILRPV</sequence>
<dbReference type="RefSeq" id="WP_155164841.1">
    <property type="nucleotide sequence ID" value="NZ_WNBJ01000029.1"/>
</dbReference>
<dbReference type="OrthoDB" id="9801684at2"/>
<evidence type="ECO:0000313" key="4">
    <source>
        <dbReference type="Proteomes" id="UP000484547"/>
    </source>
</evidence>
<dbReference type="EMBL" id="WNBM01000018">
    <property type="protein sequence ID" value="MTT76912.1"/>
    <property type="molecule type" value="Genomic_DNA"/>
</dbReference>
<dbReference type="PANTHER" id="PTHR43566:SF2">
    <property type="entry name" value="DUF4143 DOMAIN-CONTAINING PROTEIN"/>
    <property type="match status" value="1"/>
</dbReference>
<dbReference type="Proteomes" id="UP000484547">
    <property type="component" value="Unassembled WGS sequence"/>
</dbReference>
<gene>
    <name evidence="3" type="ORF">GMD11_11695</name>
</gene>
<evidence type="ECO:0000313" key="3">
    <source>
        <dbReference type="EMBL" id="MTT76912.1"/>
    </source>
</evidence>
<protein>
    <submittedName>
        <fullName evidence="3">AAA family ATPase</fullName>
    </submittedName>
</protein>
<feature type="domain" description="DUF4143" evidence="2">
    <location>
        <begin position="174"/>
        <end position="328"/>
    </location>
</feature>
<dbReference type="InterPro" id="IPR027417">
    <property type="entry name" value="P-loop_NTPase"/>
</dbReference>
<name>A0A7X2XHW7_9FIRM</name>
<dbReference type="Pfam" id="PF13635">
    <property type="entry name" value="DUF4143"/>
    <property type="match status" value="1"/>
</dbReference>
<dbReference type="PANTHER" id="PTHR43566">
    <property type="entry name" value="CONSERVED PROTEIN"/>
    <property type="match status" value="1"/>
</dbReference>
<dbReference type="AlphaFoldDB" id="A0A7X2XHW7"/>
<dbReference type="InterPro" id="IPR041682">
    <property type="entry name" value="AAA_14"/>
</dbReference>
<feature type="non-terminal residue" evidence="3">
    <location>
        <position position="349"/>
    </location>
</feature>
<feature type="domain" description="AAA" evidence="1">
    <location>
        <begin position="1"/>
        <end position="111"/>
    </location>
</feature>
<proteinExistence type="predicted"/>
<evidence type="ECO:0000259" key="2">
    <source>
        <dbReference type="Pfam" id="PF13635"/>
    </source>
</evidence>
<comment type="caution">
    <text evidence="3">The sequence shown here is derived from an EMBL/GenBank/DDBJ whole genome shotgun (WGS) entry which is preliminary data.</text>
</comment>